<keyword evidence="3" id="KW-0804">Transcription</keyword>
<dbReference type="InterPro" id="IPR050109">
    <property type="entry name" value="HTH-type_TetR-like_transc_reg"/>
</dbReference>
<dbReference type="InterPro" id="IPR009057">
    <property type="entry name" value="Homeodomain-like_sf"/>
</dbReference>
<evidence type="ECO:0000256" key="2">
    <source>
        <dbReference type="ARBA" id="ARBA00023125"/>
    </source>
</evidence>
<dbReference type="AlphaFoldDB" id="A0A7Y7W973"/>
<feature type="domain" description="HTH tetR-type" evidence="5">
    <location>
        <begin position="18"/>
        <end position="78"/>
    </location>
</feature>
<dbReference type="GO" id="GO:0003700">
    <property type="term" value="F:DNA-binding transcription factor activity"/>
    <property type="evidence" value="ECO:0007669"/>
    <property type="project" value="TreeGrafter"/>
</dbReference>
<dbReference type="PROSITE" id="PS50977">
    <property type="entry name" value="HTH_TETR_2"/>
    <property type="match status" value="1"/>
</dbReference>
<protein>
    <submittedName>
        <fullName evidence="6">TetR/AcrR family transcriptional regulator</fullName>
    </submittedName>
</protein>
<dbReference type="RefSeq" id="WP_177143129.1">
    <property type="nucleotide sequence ID" value="NZ_JACAPU010000002.1"/>
</dbReference>
<dbReference type="Pfam" id="PF00440">
    <property type="entry name" value="TetR_N"/>
    <property type="match status" value="1"/>
</dbReference>
<evidence type="ECO:0000259" key="5">
    <source>
        <dbReference type="PROSITE" id="PS50977"/>
    </source>
</evidence>
<dbReference type="PANTHER" id="PTHR30055:SF234">
    <property type="entry name" value="HTH-TYPE TRANSCRIPTIONAL REGULATOR BETI"/>
    <property type="match status" value="1"/>
</dbReference>
<dbReference type="Gene3D" id="1.10.357.10">
    <property type="entry name" value="Tetracycline Repressor, domain 2"/>
    <property type="match status" value="1"/>
</dbReference>
<dbReference type="PANTHER" id="PTHR30055">
    <property type="entry name" value="HTH-TYPE TRANSCRIPTIONAL REGULATOR RUTR"/>
    <property type="match status" value="1"/>
</dbReference>
<sequence>MSTKPIAKGQEPKRAKGHIRVAAILEAGVELFTEKGFDATTMTEIAARSGTAIASLYRFFPTKESVAEALLMNYVEHALASLAELASQARAMTPPELASAFIDFSLALQSKRQFAVNLVDVAGASESRRQQFRKAMVDGIEAALREVIPALVPAKSKAVAMTLLNVFKGVGRISEEAPAVQRVLLAEAKDMVRFYLVALEA</sequence>
<organism evidence="6 7">
    <name type="scientific">Pseudomonas gingeri</name>
    <dbReference type="NCBI Taxonomy" id="117681"/>
    <lineage>
        <taxon>Bacteria</taxon>
        <taxon>Pseudomonadati</taxon>
        <taxon>Pseudomonadota</taxon>
        <taxon>Gammaproteobacteria</taxon>
        <taxon>Pseudomonadales</taxon>
        <taxon>Pseudomonadaceae</taxon>
        <taxon>Pseudomonas</taxon>
    </lineage>
</organism>
<reference evidence="6 7" key="1">
    <citation type="submission" date="2020-04" db="EMBL/GenBank/DDBJ databases">
        <title>Molecular characterization of pseudomonads from Agaricus bisporus reveal novel blotch 2 pathogens in Western Europe.</title>
        <authorList>
            <person name="Taparia T."/>
            <person name="Krijger M."/>
            <person name="Haynes E."/>
            <person name="Elpinstone J.G."/>
            <person name="Noble R."/>
            <person name="Van Der Wolf J."/>
        </authorList>
    </citation>
    <scope>NUCLEOTIDE SEQUENCE [LARGE SCALE GENOMIC DNA]</scope>
    <source>
        <strain evidence="6 7">F1001</strain>
    </source>
</reference>
<keyword evidence="1" id="KW-0805">Transcription regulation</keyword>
<evidence type="ECO:0000256" key="3">
    <source>
        <dbReference type="ARBA" id="ARBA00023163"/>
    </source>
</evidence>
<dbReference type="InterPro" id="IPR041669">
    <property type="entry name" value="TetR_C_15"/>
</dbReference>
<dbReference type="SUPFAM" id="SSF46689">
    <property type="entry name" value="Homeodomain-like"/>
    <property type="match status" value="1"/>
</dbReference>
<dbReference type="InterPro" id="IPR001647">
    <property type="entry name" value="HTH_TetR"/>
</dbReference>
<evidence type="ECO:0000256" key="1">
    <source>
        <dbReference type="ARBA" id="ARBA00023015"/>
    </source>
</evidence>
<evidence type="ECO:0000313" key="7">
    <source>
        <dbReference type="Proteomes" id="UP000582981"/>
    </source>
</evidence>
<comment type="caution">
    <text evidence="6">The sequence shown here is derived from an EMBL/GenBank/DDBJ whole genome shotgun (WGS) entry which is preliminary data.</text>
</comment>
<dbReference type="EMBL" id="JACAPU010000002">
    <property type="protein sequence ID" value="NWB45138.1"/>
    <property type="molecule type" value="Genomic_DNA"/>
</dbReference>
<dbReference type="PRINTS" id="PR00455">
    <property type="entry name" value="HTHTETR"/>
</dbReference>
<name>A0A7Y7W973_9PSED</name>
<evidence type="ECO:0000256" key="4">
    <source>
        <dbReference type="PROSITE-ProRule" id="PRU00335"/>
    </source>
</evidence>
<proteinExistence type="predicted"/>
<keyword evidence="2 4" id="KW-0238">DNA-binding</keyword>
<evidence type="ECO:0000313" key="6">
    <source>
        <dbReference type="EMBL" id="NWB45138.1"/>
    </source>
</evidence>
<dbReference type="Proteomes" id="UP000582981">
    <property type="component" value="Unassembled WGS sequence"/>
</dbReference>
<gene>
    <name evidence="6" type="ORF">HX829_01420</name>
</gene>
<accession>A0A7Y7W973</accession>
<dbReference type="GO" id="GO:0000976">
    <property type="term" value="F:transcription cis-regulatory region binding"/>
    <property type="evidence" value="ECO:0007669"/>
    <property type="project" value="TreeGrafter"/>
</dbReference>
<feature type="DNA-binding region" description="H-T-H motif" evidence="4">
    <location>
        <begin position="41"/>
        <end position="60"/>
    </location>
</feature>
<dbReference type="Pfam" id="PF17918">
    <property type="entry name" value="TetR_C_15"/>
    <property type="match status" value="1"/>
</dbReference>